<dbReference type="OrthoDB" id="1365069at2"/>
<evidence type="ECO:0000313" key="2">
    <source>
        <dbReference type="EMBL" id="AWI25125.1"/>
    </source>
</evidence>
<evidence type="ECO:0000256" key="1">
    <source>
        <dbReference type="SAM" id="SignalP"/>
    </source>
</evidence>
<dbReference type="RefSeq" id="WP_108902920.1">
    <property type="nucleotide sequence ID" value="NZ_CP029187.1"/>
</dbReference>
<feature type="chain" id="PRO_5015459222" description="Tetratricopeptide repeat protein" evidence="1">
    <location>
        <begin position="20"/>
        <end position="163"/>
    </location>
</feature>
<dbReference type="Proteomes" id="UP000244937">
    <property type="component" value="Chromosome"/>
</dbReference>
<proteinExistence type="predicted"/>
<dbReference type="AlphaFoldDB" id="A0A2S1SFG5"/>
<evidence type="ECO:0000313" key="3">
    <source>
        <dbReference type="Proteomes" id="UP000244937"/>
    </source>
</evidence>
<organism evidence="2 3">
    <name type="scientific">Flavobacterium pallidum</name>
    <dbReference type="NCBI Taxonomy" id="2172098"/>
    <lineage>
        <taxon>Bacteria</taxon>
        <taxon>Pseudomonadati</taxon>
        <taxon>Bacteroidota</taxon>
        <taxon>Flavobacteriia</taxon>
        <taxon>Flavobacteriales</taxon>
        <taxon>Flavobacteriaceae</taxon>
        <taxon>Flavobacterium</taxon>
    </lineage>
</organism>
<gene>
    <name evidence="2" type="ORF">HYN49_04020</name>
</gene>
<evidence type="ECO:0008006" key="4">
    <source>
        <dbReference type="Google" id="ProtNLM"/>
    </source>
</evidence>
<protein>
    <recommendedName>
        <fullName evidence="4">Tetratricopeptide repeat protein</fullName>
    </recommendedName>
</protein>
<feature type="signal peptide" evidence="1">
    <location>
        <begin position="1"/>
        <end position="19"/>
    </location>
</feature>
<dbReference type="EMBL" id="CP029187">
    <property type="protein sequence ID" value="AWI25125.1"/>
    <property type="molecule type" value="Genomic_DNA"/>
</dbReference>
<keyword evidence="3" id="KW-1185">Reference proteome</keyword>
<name>A0A2S1SFG5_9FLAO</name>
<reference evidence="2 3" key="1">
    <citation type="submission" date="2018-05" db="EMBL/GenBank/DDBJ databases">
        <title>Genome sequencing of Flavobacterium sp. HYN0049.</title>
        <authorList>
            <person name="Yi H."/>
            <person name="Baek C."/>
        </authorList>
    </citation>
    <scope>NUCLEOTIDE SEQUENCE [LARGE SCALE GENOMIC DNA]</scope>
    <source>
        <strain evidence="2 3">HYN0049</strain>
    </source>
</reference>
<sequence>MFKLILLLVSSALFSQTTASPGLDQKDFDGTDCCWRKLSEQKQYKESAALIVAYIEHGNVANIQSLNWHAGQMFAFAGENKQALKYFRKTYNVIQKWFGGEDGKAWFYFAKGTAAFIRRDKVTLARIIGKWKRKLPVDRNLKELEKLLFNWDMQYKEAAGGPP</sequence>
<dbReference type="KEGG" id="fpal:HYN49_04020"/>
<keyword evidence="1" id="KW-0732">Signal</keyword>
<accession>A0A2S1SFG5</accession>